<dbReference type="RefSeq" id="WP_170140948.1">
    <property type="nucleotide sequence ID" value="NZ_PVZC01000003.1"/>
</dbReference>
<evidence type="ECO:0000313" key="1">
    <source>
        <dbReference type="EMBL" id="PRX99522.1"/>
    </source>
</evidence>
<dbReference type="AlphaFoldDB" id="A0A2T0Q6V0"/>
<accession>A0A2T0Q6V0</accession>
<reference evidence="1 2" key="1">
    <citation type="submission" date="2018-03" db="EMBL/GenBank/DDBJ databases">
        <title>Genomic Encyclopedia of Archaeal and Bacterial Type Strains, Phase II (KMG-II): from individual species to whole genera.</title>
        <authorList>
            <person name="Goeker M."/>
        </authorList>
    </citation>
    <scope>NUCLEOTIDE SEQUENCE [LARGE SCALE GENOMIC DNA]</scope>
    <source>
        <strain evidence="1 2">DSM 45601</strain>
    </source>
</reference>
<proteinExistence type="predicted"/>
<gene>
    <name evidence="1" type="ORF">CLV72_103123</name>
</gene>
<evidence type="ECO:0000313" key="2">
    <source>
        <dbReference type="Proteomes" id="UP000237846"/>
    </source>
</evidence>
<protein>
    <submittedName>
        <fullName evidence="1">Uncharacterized protein</fullName>
    </submittedName>
</protein>
<comment type="caution">
    <text evidence="1">The sequence shown here is derived from an EMBL/GenBank/DDBJ whole genome shotgun (WGS) entry which is preliminary data.</text>
</comment>
<dbReference type="EMBL" id="PVZC01000003">
    <property type="protein sequence ID" value="PRX99522.1"/>
    <property type="molecule type" value="Genomic_DNA"/>
</dbReference>
<dbReference type="Proteomes" id="UP000237846">
    <property type="component" value="Unassembled WGS sequence"/>
</dbReference>
<keyword evidence="2" id="KW-1185">Reference proteome</keyword>
<organism evidence="1 2">
    <name type="scientific">Allonocardiopsis opalescens</name>
    <dbReference type="NCBI Taxonomy" id="1144618"/>
    <lineage>
        <taxon>Bacteria</taxon>
        <taxon>Bacillati</taxon>
        <taxon>Actinomycetota</taxon>
        <taxon>Actinomycetes</taxon>
        <taxon>Streptosporangiales</taxon>
        <taxon>Allonocardiopsis</taxon>
    </lineage>
</organism>
<sequence>MARFKKYLGWAGIAFVVFFLITQPVAAADFVGNVFAGLGSAAESLSTFVNALVV</sequence>
<name>A0A2T0Q6V0_9ACTN</name>